<dbReference type="Proteomes" id="UP001167831">
    <property type="component" value="Unassembled WGS sequence"/>
</dbReference>
<keyword evidence="2" id="KW-0479">Metal-binding</keyword>
<dbReference type="SUPFAM" id="SSF56300">
    <property type="entry name" value="Metallo-dependent phosphatases"/>
    <property type="match status" value="1"/>
</dbReference>
<dbReference type="EC" id="3.1.4.-" evidence="2"/>
<dbReference type="Gene3D" id="3.60.21.10">
    <property type="match status" value="1"/>
</dbReference>
<proteinExistence type="inferred from homology"/>
<dbReference type="Proteomes" id="UP001168478">
    <property type="component" value="Unassembled WGS sequence"/>
</dbReference>
<reference evidence="5" key="1">
    <citation type="submission" date="2023-06" db="EMBL/GenBank/DDBJ databases">
        <authorList>
            <person name="Zeman M."/>
            <person name="Kubasova T."/>
            <person name="Jahodarova E."/>
            <person name="Nykrynova M."/>
            <person name="Rychlik I."/>
        </authorList>
    </citation>
    <scope>NUCLEOTIDE SEQUENCE</scope>
    <source>
        <strain evidence="5">ET15</strain>
        <strain evidence="4">ET37</strain>
    </source>
</reference>
<dbReference type="PANTHER" id="PTHR11124">
    <property type="entry name" value="VACUOLAR SORTING PROTEIN VPS29"/>
    <property type="match status" value="1"/>
</dbReference>
<dbReference type="InterPro" id="IPR024654">
    <property type="entry name" value="Calcineurin-like_PHP_lpxH"/>
</dbReference>
<dbReference type="Pfam" id="PF12850">
    <property type="entry name" value="Metallophos_2"/>
    <property type="match status" value="1"/>
</dbReference>
<evidence type="ECO:0000256" key="1">
    <source>
        <dbReference type="ARBA" id="ARBA00008950"/>
    </source>
</evidence>
<dbReference type="NCBIfam" id="TIGR00040">
    <property type="entry name" value="yfcE"/>
    <property type="match status" value="1"/>
</dbReference>
<sequence>MKYMFLSDIHGSIGSLRRALDFYNDARCDMLLLLGDIINYGPRNRIPDDIDPAAVAARLNSMRDDIVAVRGNCDSEVDQMLLKFPIMADYAVVTDGGRRIFITHGHIYNEDNMPVLRNGVFVYGHTHLWKLTRREGCVVCNTGSVTFPKEGREPTFALYDDGVMSVRRLDGSVVEQLTL</sequence>
<dbReference type="InterPro" id="IPR029052">
    <property type="entry name" value="Metallo-depent_PP-like"/>
</dbReference>
<dbReference type="NCBIfam" id="NF006988">
    <property type="entry name" value="PRK09453.1"/>
    <property type="match status" value="1"/>
</dbReference>
<comment type="caution">
    <text evidence="5">The sequence shown here is derived from an EMBL/GenBank/DDBJ whole genome shotgun (WGS) entry which is preliminary data.</text>
</comment>
<gene>
    <name evidence="5" type="primary">yfcE</name>
    <name evidence="4" type="ORF">QVN81_09645</name>
    <name evidence="5" type="ORF">QVN84_10390</name>
</gene>
<protein>
    <recommendedName>
        <fullName evidence="2">Phosphoesterase</fullName>
        <ecNumber evidence="2">3.1.4.-</ecNumber>
    </recommendedName>
</protein>
<dbReference type="RefSeq" id="WP_289825697.1">
    <property type="nucleotide sequence ID" value="NZ_JAUEIE010000010.1"/>
</dbReference>
<evidence type="ECO:0000313" key="4">
    <source>
        <dbReference type="EMBL" id="MDN0023281.1"/>
    </source>
</evidence>
<keyword evidence="6" id="KW-1185">Reference proteome</keyword>
<dbReference type="CDD" id="cd00841">
    <property type="entry name" value="MPP_YfcE"/>
    <property type="match status" value="1"/>
</dbReference>
<dbReference type="GO" id="GO:0016787">
    <property type="term" value="F:hydrolase activity"/>
    <property type="evidence" value="ECO:0007669"/>
    <property type="project" value="UniProtKB-UniRule"/>
</dbReference>
<evidence type="ECO:0000313" key="5">
    <source>
        <dbReference type="EMBL" id="MDN0025922.1"/>
    </source>
</evidence>
<accession>A0AAW7JKF4</accession>
<comment type="similarity">
    <text evidence="1 2">Belongs to the metallophosphoesterase superfamily. YfcE family.</text>
</comment>
<name>A0AAW7JKF4_9BACT</name>
<reference evidence="5" key="2">
    <citation type="submission" date="2023-08" db="EMBL/GenBank/DDBJ databases">
        <title>Identification and characterization of horizontal gene transfer across gut microbiota members of farm animals based on homology search.</title>
        <authorList>
            <person name="Schwarzerova J."/>
            <person name="Nykrynova M."/>
            <person name="Jureckova K."/>
            <person name="Cejkova D."/>
            <person name="Rychlik I."/>
        </authorList>
    </citation>
    <scope>NUCLEOTIDE SEQUENCE</scope>
    <source>
        <strain evidence="5">ET15</strain>
        <strain evidence="4">ET37</strain>
    </source>
</reference>
<organism evidence="5 7">
    <name type="scientific">Leyella lascolaii</name>
    <dbReference type="NCBI Taxonomy" id="1776379"/>
    <lineage>
        <taxon>Bacteria</taxon>
        <taxon>Pseudomonadati</taxon>
        <taxon>Bacteroidota</taxon>
        <taxon>Bacteroidia</taxon>
        <taxon>Bacteroidales</taxon>
        <taxon>Prevotellaceae</taxon>
        <taxon>Leyella</taxon>
    </lineage>
</organism>
<evidence type="ECO:0000256" key="2">
    <source>
        <dbReference type="RuleBase" id="RU362039"/>
    </source>
</evidence>
<evidence type="ECO:0000313" key="7">
    <source>
        <dbReference type="Proteomes" id="UP001168478"/>
    </source>
</evidence>
<feature type="domain" description="Calcineurin-like phosphoesterase" evidence="3">
    <location>
        <begin position="1"/>
        <end position="160"/>
    </location>
</feature>
<comment type="cofactor">
    <cofactor evidence="2">
        <name>a divalent metal cation</name>
        <dbReference type="ChEBI" id="CHEBI:60240"/>
    </cofactor>
</comment>
<keyword evidence="5" id="KW-0378">Hydrolase</keyword>
<dbReference type="EMBL" id="JAUEIE010000010">
    <property type="protein sequence ID" value="MDN0023281.1"/>
    <property type="molecule type" value="Genomic_DNA"/>
</dbReference>
<dbReference type="EMBL" id="JAUEIF010000010">
    <property type="protein sequence ID" value="MDN0025922.1"/>
    <property type="molecule type" value="Genomic_DNA"/>
</dbReference>
<dbReference type="AlphaFoldDB" id="A0AAW7JKF4"/>
<evidence type="ECO:0000259" key="3">
    <source>
        <dbReference type="Pfam" id="PF12850"/>
    </source>
</evidence>
<dbReference type="InterPro" id="IPR000979">
    <property type="entry name" value="Phosphodiesterase_MJ0936/Vps29"/>
</dbReference>
<evidence type="ECO:0000313" key="6">
    <source>
        <dbReference type="Proteomes" id="UP001167831"/>
    </source>
</evidence>
<dbReference type="InterPro" id="IPR041802">
    <property type="entry name" value="MPP_YfcE"/>
</dbReference>
<dbReference type="GO" id="GO:0046872">
    <property type="term" value="F:metal ion binding"/>
    <property type="evidence" value="ECO:0007669"/>
    <property type="project" value="UniProtKB-KW"/>
</dbReference>